<reference evidence="1 2" key="1">
    <citation type="submission" date="2016-02" db="EMBL/GenBank/DDBJ databases">
        <title>Complete genome sequencing and analysis of ATSB10, Dyella thiooxydans isolated from rhizosphere soil of sunflower (Helianthus annuus L.).</title>
        <authorList>
            <person name="Lee Y."/>
            <person name="Hwangbo K."/>
            <person name="Chung H."/>
            <person name="Yoo J."/>
            <person name="Kim K.Y."/>
            <person name="Sa T.M."/>
            <person name="Um Y."/>
            <person name="Madhaiyan M."/>
        </authorList>
    </citation>
    <scope>NUCLEOTIDE SEQUENCE [LARGE SCALE GENOMIC DNA]</scope>
    <source>
        <strain evidence="1 2">ATSB10</strain>
    </source>
</reference>
<dbReference type="InterPro" id="IPR050582">
    <property type="entry name" value="HAD-like_SerB"/>
</dbReference>
<dbReference type="GO" id="GO:0005737">
    <property type="term" value="C:cytoplasm"/>
    <property type="evidence" value="ECO:0007669"/>
    <property type="project" value="TreeGrafter"/>
</dbReference>
<dbReference type="GO" id="GO:0036424">
    <property type="term" value="F:L-phosphoserine phosphatase activity"/>
    <property type="evidence" value="ECO:0007669"/>
    <property type="project" value="TreeGrafter"/>
</dbReference>
<name>A0A160N3D6_9GAMM</name>
<dbReference type="STRING" id="445710.ATSB10_24380"/>
<evidence type="ECO:0008006" key="3">
    <source>
        <dbReference type="Google" id="ProtNLM"/>
    </source>
</evidence>
<dbReference type="GO" id="GO:0000287">
    <property type="term" value="F:magnesium ion binding"/>
    <property type="evidence" value="ECO:0007669"/>
    <property type="project" value="TreeGrafter"/>
</dbReference>
<accession>A0A160N3D6</accession>
<protein>
    <recommendedName>
        <fullName evidence="3">Haloacid dehalogenase</fullName>
    </recommendedName>
</protein>
<dbReference type="PANTHER" id="PTHR43344">
    <property type="entry name" value="PHOSPHOSERINE PHOSPHATASE"/>
    <property type="match status" value="1"/>
</dbReference>
<proteinExistence type="predicted"/>
<keyword evidence="2" id="KW-1185">Reference proteome</keyword>
<organism evidence="1 2">
    <name type="scientific">Dyella thiooxydans</name>
    <dbReference type="NCBI Taxonomy" id="445710"/>
    <lineage>
        <taxon>Bacteria</taxon>
        <taxon>Pseudomonadati</taxon>
        <taxon>Pseudomonadota</taxon>
        <taxon>Gammaproteobacteria</taxon>
        <taxon>Lysobacterales</taxon>
        <taxon>Rhodanobacteraceae</taxon>
        <taxon>Dyella</taxon>
    </lineage>
</organism>
<gene>
    <name evidence="1" type="ORF">ATSB10_24380</name>
</gene>
<dbReference type="GO" id="GO:0006564">
    <property type="term" value="P:L-serine biosynthetic process"/>
    <property type="evidence" value="ECO:0007669"/>
    <property type="project" value="TreeGrafter"/>
</dbReference>
<dbReference type="Gene3D" id="3.40.50.1000">
    <property type="entry name" value="HAD superfamily/HAD-like"/>
    <property type="match status" value="1"/>
</dbReference>
<dbReference type="AlphaFoldDB" id="A0A160N3D6"/>
<dbReference type="RefSeq" id="WP_063673014.1">
    <property type="nucleotide sequence ID" value="NZ_CP014841.1"/>
</dbReference>
<dbReference type="InterPro" id="IPR023214">
    <property type="entry name" value="HAD_sf"/>
</dbReference>
<dbReference type="Pfam" id="PF12710">
    <property type="entry name" value="HAD"/>
    <property type="match status" value="1"/>
</dbReference>
<dbReference type="EMBL" id="CP014841">
    <property type="protein sequence ID" value="AND69892.1"/>
    <property type="molecule type" value="Genomic_DNA"/>
</dbReference>
<sequence length="233" mass="25910">MDDPGATVPDDAVPAAAAGGPRIVLFDFDGVITVADSFDLFMRERYSGMGRKLLLLPALPWLALVRPFSWRAAVRTVVHVGLLGLDERRYREQALGFAGRLVRRPKQFQRDALQALRRHQVEGDRVIVVTGCERILARGLLDELGLPEVELVASELAPGWLGMRVRRHNIGQRKLQSLAEAGVARWDRAYGDSALDIPMLREAAEPVLVNGSPKLCKQVERALGRSVERVAWY</sequence>
<dbReference type="OrthoDB" id="9784466at2"/>
<dbReference type="PATRIC" id="fig|445710.3.peg.2432"/>
<evidence type="ECO:0000313" key="2">
    <source>
        <dbReference type="Proteomes" id="UP000077255"/>
    </source>
</evidence>
<dbReference type="InterPro" id="IPR036412">
    <property type="entry name" value="HAD-like_sf"/>
</dbReference>
<dbReference type="Proteomes" id="UP000077255">
    <property type="component" value="Chromosome"/>
</dbReference>
<evidence type="ECO:0000313" key="1">
    <source>
        <dbReference type="EMBL" id="AND69892.1"/>
    </source>
</evidence>
<dbReference type="PANTHER" id="PTHR43344:SF14">
    <property type="entry name" value="HAD-IB FAMILY HYDROLASE"/>
    <property type="match status" value="1"/>
</dbReference>
<dbReference type="KEGG" id="dtx:ATSB10_24380"/>
<dbReference type="SUPFAM" id="SSF56784">
    <property type="entry name" value="HAD-like"/>
    <property type="match status" value="1"/>
</dbReference>